<dbReference type="InterPro" id="IPR039329">
    <property type="entry name" value="SIAE"/>
</dbReference>
<evidence type="ECO:0000259" key="2">
    <source>
        <dbReference type="PROSITE" id="PS51272"/>
    </source>
</evidence>
<dbReference type="EMBL" id="JBHSTE010000004">
    <property type="protein sequence ID" value="MFC6333325.1"/>
    <property type="molecule type" value="Genomic_DNA"/>
</dbReference>
<keyword evidence="4" id="KW-1185">Reference proteome</keyword>
<sequence>MHRFYRAILPVLVLILIVFFQTDRADAQYYKDITNHWAQETFEIWLDEGLIQGYQDGTVRPDHSIMRSEFAAIINRAFPISTKSSHLFIDTPVNSWYMNDLQRVYSAGLISGYPDNTFRPTKHISREEAALVIFRLAQLEPNDHLALKFQDTPEIATWSYKEIAALVDYGVIQNEGNFRPKEPITRAEAITMLDKVLVKENRPFSFNDNSLFTSQFNSKIINDKRVINRVGETVWKINEVENQTHRITEAGTIELGGSRFLQRLELVKAPPETKQNYAMEFTLNIQRMINEGKKNRPMVVIIPRTKDANYKEHYAVTYYMETTPMGAIVANLFKVRWAIVNTSAPSGMEPLAEGYYLLKENTNYKAQLSIENKDEGVHIAFYIDGPTDPRTAYKPVVEYLDNTPYKITSSAAGPAFGMVGEADDVWGHPPIIWLDNIRLFTLENFNEMKKWYNRYAKTVPTDIKDHPLEKEIKYLINRGLLEPKSNHKFEPESIITEAEFVNALAKWSSHPLLISTSSQPLTKSTAAKWIYILNNTPSTDKRYSSILMKHGAEPVTDELHYAFEQGIIGLETDFSTHKLSKAEAALLIMRTIDNGYRLPHGQIKLPSIINHGAVLQRNKPIPIWGTGTSGEQIEVSFRQQKKTTIVKDGLWSVTLDAEPHGGPDTLTIKGSNEIIELTNIKVGEVFVVAGQSNAEMTIAEVNETADVLAKYKDSDQLNFYFANQIMSTSPRFDDKGYWTKAYEWAIQYSSAVGTFFVNKLQEINPELNDVPIGIIRISYGGSTIELFLPDSLMREQGYVQQHDEPIMSGYWNGFMETVVPYSIKGFLYYQGENSTQLEYSYEPLLRAHLKTVRKEFRDPNLPIFLVQLSGYGDNYVQTDIDTWPIIREIQMRTANTMDNIELVTAIDLSDANPFEIHPRDKRDIGERIAYRAMETIYKAGKQPESAEKETITYNNGRYTVTFKNVNGKLSLRDAAISGFEVKTDQGSWVQAEAKVIAANKVEVWLTGDKNLKGVRYGWRNYPTVTLFDELDYPVLPFNSDKDLYTHVPAPKTSEHYIRVMNHFLNNNDAIVNLDRNQTFRMIEAIDGHLIYHEYAISGQTVGDRIAKFARIANRQAEKGTSNTIIKLSNHGLVAGDWIRNNSKQWTDSKVVAIIDEHTFQIEKEISGQIAGDELELYRYSGTSIAMGNFE</sequence>
<accession>A0ABW1V6G4</accession>
<dbReference type="Gene3D" id="3.40.50.1110">
    <property type="entry name" value="SGNH hydrolase"/>
    <property type="match status" value="1"/>
</dbReference>
<dbReference type="RefSeq" id="WP_379234706.1">
    <property type="nucleotide sequence ID" value="NZ_JBHSTE010000004.1"/>
</dbReference>
<proteinExistence type="predicted"/>
<organism evidence="3 4">
    <name type="scientific">Paenibacillus septentrionalis</name>
    <dbReference type="NCBI Taxonomy" id="429342"/>
    <lineage>
        <taxon>Bacteria</taxon>
        <taxon>Bacillati</taxon>
        <taxon>Bacillota</taxon>
        <taxon>Bacilli</taxon>
        <taxon>Bacillales</taxon>
        <taxon>Paenibacillaceae</taxon>
        <taxon>Paenibacillus</taxon>
    </lineage>
</organism>
<name>A0ABW1V6G4_9BACL</name>
<evidence type="ECO:0000256" key="1">
    <source>
        <dbReference type="ARBA" id="ARBA00022801"/>
    </source>
</evidence>
<dbReference type="PROSITE" id="PS51272">
    <property type="entry name" value="SLH"/>
    <property type="match status" value="3"/>
</dbReference>
<dbReference type="Pfam" id="PF03629">
    <property type="entry name" value="SASA"/>
    <property type="match status" value="1"/>
</dbReference>
<dbReference type="InterPro" id="IPR036514">
    <property type="entry name" value="SGNH_hydro_sf"/>
</dbReference>
<dbReference type="PANTHER" id="PTHR22901">
    <property type="entry name" value="SIALATE O-ACETYLESTERASE"/>
    <property type="match status" value="1"/>
</dbReference>
<keyword evidence="1" id="KW-0378">Hydrolase</keyword>
<dbReference type="InterPro" id="IPR001119">
    <property type="entry name" value="SLH_dom"/>
</dbReference>
<dbReference type="InterPro" id="IPR005181">
    <property type="entry name" value="SASA"/>
</dbReference>
<comment type="caution">
    <text evidence="3">The sequence shown here is derived from an EMBL/GenBank/DDBJ whole genome shotgun (WGS) entry which is preliminary data.</text>
</comment>
<gene>
    <name evidence="3" type="ORF">ACFP56_11920</name>
</gene>
<reference evidence="4" key="1">
    <citation type="journal article" date="2019" name="Int. J. Syst. Evol. Microbiol.">
        <title>The Global Catalogue of Microorganisms (GCM) 10K type strain sequencing project: providing services to taxonomists for standard genome sequencing and annotation.</title>
        <authorList>
            <consortium name="The Broad Institute Genomics Platform"/>
            <consortium name="The Broad Institute Genome Sequencing Center for Infectious Disease"/>
            <person name="Wu L."/>
            <person name="Ma J."/>
        </authorList>
    </citation>
    <scope>NUCLEOTIDE SEQUENCE [LARGE SCALE GENOMIC DNA]</scope>
    <source>
        <strain evidence="4">PCU 280</strain>
    </source>
</reference>
<dbReference type="Pfam" id="PF00395">
    <property type="entry name" value="SLH"/>
    <property type="match status" value="4"/>
</dbReference>
<evidence type="ECO:0000313" key="3">
    <source>
        <dbReference type="EMBL" id="MFC6333325.1"/>
    </source>
</evidence>
<evidence type="ECO:0000313" key="4">
    <source>
        <dbReference type="Proteomes" id="UP001596233"/>
    </source>
</evidence>
<dbReference type="PANTHER" id="PTHR22901:SF0">
    <property type="entry name" value="SIALATE O-ACETYLESTERASE"/>
    <property type="match status" value="1"/>
</dbReference>
<feature type="domain" description="SLH" evidence="2">
    <location>
        <begin position="84"/>
        <end position="147"/>
    </location>
</feature>
<protein>
    <submittedName>
        <fullName evidence="3">S-layer homology domain-containing protein</fullName>
    </submittedName>
</protein>
<dbReference type="Proteomes" id="UP001596233">
    <property type="component" value="Unassembled WGS sequence"/>
</dbReference>
<feature type="domain" description="SLH" evidence="2">
    <location>
        <begin position="148"/>
        <end position="207"/>
    </location>
</feature>
<feature type="domain" description="SLH" evidence="2">
    <location>
        <begin position="25"/>
        <end position="83"/>
    </location>
</feature>
<dbReference type="SUPFAM" id="SSF52266">
    <property type="entry name" value="SGNH hydrolase"/>
    <property type="match status" value="1"/>
</dbReference>